<dbReference type="SMART" id="SM00382">
    <property type="entry name" value="AAA"/>
    <property type="match status" value="1"/>
</dbReference>
<evidence type="ECO:0000256" key="8">
    <source>
        <dbReference type="ARBA" id="ARBA00022840"/>
    </source>
</evidence>
<comment type="catalytic activity">
    <reaction evidence="10 11">
        <text>DNA(n) + a 2'-deoxyribonucleoside 5'-triphosphate = DNA(n+1) + diphosphate</text>
        <dbReference type="Rhea" id="RHEA:22508"/>
        <dbReference type="Rhea" id="RHEA-COMP:17339"/>
        <dbReference type="Rhea" id="RHEA-COMP:17340"/>
        <dbReference type="ChEBI" id="CHEBI:33019"/>
        <dbReference type="ChEBI" id="CHEBI:61560"/>
        <dbReference type="ChEBI" id="CHEBI:173112"/>
        <dbReference type="EC" id="2.7.7.7"/>
    </reaction>
</comment>
<evidence type="ECO:0000256" key="2">
    <source>
        <dbReference type="ARBA" id="ARBA00022679"/>
    </source>
</evidence>
<feature type="region of interest" description="Disordered" evidence="12">
    <location>
        <begin position="374"/>
        <end position="449"/>
    </location>
</feature>
<dbReference type="GO" id="GO:0005524">
    <property type="term" value="F:ATP binding"/>
    <property type="evidence" value="ECO:0007669"/>
    <property type="project" value="UniProtKB-KW"/>
</dbReference>
<dbReference type="InterPro" id="IPR045085">
    <property type="entry name" value="HLD_clamp_pol_III_gamma_tau"/>
</dbReference>
<keyword evidence="5" id="KW-0479">Metal-binding</keyword>
<dbReference type="InterPro" id="IPR008921">
    <property type="entry name" value="DNA_pol3_clamp-load_cplx_C"/>
</dbReference>
<dbReference type="GO" id="GO:0009360">
    <property type="term" value="C:DNA polymerase III complex"/>
    <property type="evidence" value="ECO:0007669"/>
    <property type="project" value="InterPro"/>
</dbReference>
<dbReference type="FunFam" id="1.10.8.60:FF:000013">
    <property type="entry name" value="DNA polymerase III subunit gamma/tau"/>
    <property type="match status" value="1"/>
</dbReference>
<evidence type="ECO:0000256" key="12">
    <source>
        <dbReference type="SAM" id="MobiDB-lite"/>
    </source>
</evidence>
<dbReference type="AlphaFoldDB" id="A0A4R6X7C7"/>
<dbReference type="EMBL" id="SNZA01000001">
    <property type="protein sequence ID" value="TDR14975.1"/>
    <property type="molecule type" value="Genomic_DNA"/>
</dbReference>
<dbReference type="InterPro" id="IPR022754">
    <property type="entry name" value="DNA_pol_III_gamma-3"/>
</dbReference>
<keyword evidence="3 11" id="KW-0548">Nucleotidyltransferase</keyword>
<keyword evidence="9 11" id="KW-0239">DNA-directed DNA polymerase</keyword>
<feature type="domain" description="AAA+ ATPase" evidence="13">
    <location>
        <begin position="37"/>
        <end position="180"/>
    </location>
</feature>
<reference evidence="14 15" key="1">
    <citation type="submission" date="2019-03" db="EMBL/GenBank/DDBJ databases">
        <title>Genomic Encyclopedia of Type Strains, Phase IV (KMG-IV): sequencing the most valuable type-strain genomes for metagenomic binning, comparative biology and taxonomic classification.</title>
        <authorList>
            <person name="Goeker M."/>
        </authorList>
    </citation>
    <scope>NUCLEOTIDE SEQUENCE [LARGE SCALE GENOMIC DNA]</scope>
    <source>
        <strain evidence="14 15">DSM 5604</strain>
    </source>
</reference>
<comment type="subunit">
    <text evidence="11">DNA polymerase III contains a core (composed of alpha, epsilon and theta chains) that associates with a tau subunit. This core dimerizes to form the POLIII' complex. PolIII' associates with the gamma complex (composed of gamma, delta, delta', psi and chi chains) and with the beta chain to form the complete DNA polymerase III complex.</text>
</comment>
<dbReference type="OrthoDB" id="9810148at2"/>
<dbReference type="GO" id="GO:0003677">
    <property type="term" value="F:DNA binding"/>
    <property type="evidence" value="ECO:0007669"/>
    <property type="project" value="InterPro"/>
</dbReference>
<dbReference type="NCBIfam" id="NF005942">
    <property type="entry name" value="PRK07994.1"/>
    <property type="match status" value="1"/>
</dbReference>
<keyword evidence="15" id="KW-1185">Reference proteome</keyword>
<dbReference type="Pfam" id="PF13177">
    <property type="entry name" value="DNA_pol3_delta2"/>
    <property type="match status" value="1"/>
</dbReference>
<evidence type="ECO:0000256" key="1">
    <source>
        <dbReference type="ARBA" id="ARBA00006360"/>
    </source>
</evidence>
<evidence type="ECO:0000256" key="4">
    <source>
        <dbReference type="ARBA" id="ARBA00022705"/>
    </source>
</evidence>
<dbReference type="CDD" id="cd00009">
    <property type="entry name" value="AAA"/>
    <property type="match status" value="1"/>
</dbReference>
<dbReference type="Gene3D" id="3.40.50.300">
    <property type="entry name" value="P-loop containing nucleotide triphosphate hydrolases"/>
    <property type="match status" value="1"/>
</dbReference>
<keyword evidence="7" id="KW-0862">Zinc</keyword>
<dbReference type="PANTHER" id="PTHR11669">
    <property type="entry name" value="REPLICATION FACTOR C / DNA POLYMERASE III GAMMA-TAU SUBUNIT"/>
    <property type="match status" value="1"/>
</dbReference>
<feature type="compositionally biased region" description="Polar residues" evidence="12">
    <location>
        <begin position="385"/>
        <end position="398"/>
    </location>
</feature>
<dbReference type="InterPro" id="IPR012763">
    <property type="entry name" value="DNA_pol_III_sug/sutau_N"/>
</dbReference>
<evidence type="ECO:0000256" key="7">
    <source>
        <dbReference type="ARBA" id="ARBA00022833"/>
    </source>
</evidence>
<feature type="region of interest" description="Disordered" evidence="12">
    <location>
        <begin position="463"/>
        <end position="501"/>
    </location>
</feature>
<dbReference type="GO" id="GO:0003887">
    <property type="term" value="F:DNA-directed DNA polymerase activity"/>
    <property type="evidence" value="ECO:0007669"/>
    <property type="project" value="UniProtKB-KW"/>
</dbReference>
<dbReference type="NCBIfam" id="TIGR02397">
    <property type="entry name" value="dnaX_nterm"/>
    <property type="match status" value="1"/>
</dbReference>
<dbReference type="Proteomes" id="UP000295729">
    <property type="component" value="Unassembled WGS sequence"/>
</dbReference>
<dbReference type="Gene3D" id="1.20.272.10">
    <property type="match status" value="1"/>
</dbReference>
<evidence type="ECO:0000313" key="15">
    <source>
        <dbReference type="Proteomes" id="UP000295729"/>
    </source>
</evidence>
<sequence length="732" mass="80156">MSYQVLARKWRPQTFLEMAGQDHVLQALVNALRQQRLHHAYLFTGTRGVGKTTIARIFAKCLNCETNGISPEPCGECDSCREIAEGRFVDLIEVDAASRTKVEDTRELLENVQYAPTRGRFKVYLIDEVHMLSTHSFNALLKTLEEPPEHVKFLLATTDPQKLPVTILSRCLQFNLKNMSAQRVVDYLQKVLTTEQVSFDQPALWQIGQAANGSMRDALSLTDQAIAFGDGQITETGVTSMLGLVNQSQILALLESVAAKDAAQTLQKIEALADYQPDFVSICGAMLDSLHRVAIEQQVPGVLQDQIGDLARIKHIAQTVSPEEVQVMYQSLLVGRKDLPLSHSIKSGFEMLMLRLIAFRPANAMAVRYDAPPAPAPAPAPERLATSSSPADVTQENTPLAAPMVEQHKTKETVDVPDSIDEQSSLASSDSLESQGAAESEPNTLTAESINGAAVVDEEIETTPPQENTMDASPPVIDEPSYDGVPPWDESLPDSSQNTTAMQSVDAVDNVTAETPAPSTKASGIDPAERLSRMLHDDSNDMDDEESDEEADERAIAETEDPYATAANLVEAVNEKPSLIDKHPDTVAQPALAMPLPEIAHFKDMTMNLWWLVAPRLKLTGLVQNIVMNSCLMDASEQGLRLQVPLEYGHMLNQARYEQIQRELSGFFEVHVPLIIDTLEEVQGVTAEEFAASKRAEALQAAITHLNNHPIVQALASTMGGQVIYDTVKVKA</sequence>
<evidence type="ECO:0000256" key="10">
    <source>
        <dbReference type="ARBA" id="ARBA00049244"/>
    </source>
</evidence>
<dbReference type="PANTHER" id="PTHR11669:SF0">
    <property type="entry name" value="PROTEIN STICHEL-LIKE 2"/>
    <property type="match status" value="1"/>
</dbReference>
<comment type="function">
    <text evidence="11">DNA polymerase III is a complex, multichain enzyme responsible for most of the replicative synthesis in bacteria. This DNA polymerase also exhibits 3' to 5' exonuclease activity.</text>
</comment>
<proteinExistence type="inferred from homology"/>
<dbReference type="GO" id="GO:0006261">
    <property type="term" value="P:DNA-templated DNA replication"/>
    <property type="evidence" value="ECO:0007669"/>
    <property type="project" value="TreeGrafter"/>
</dbReference>
<keyword evidence="4 11" id="KW-0235">DNA replication</keyword>
<dbReference type="SUPFAM" id="SSF52540">
    <property type="entry name" value="P-loop containing nucleoside triphosphate hydrolases"/>
    <property type="match status" value="1"/>
</dbReference>
<evidence type="ECO:0000256" key="6">
    <source>
        <dbReference type="ARBA" id="ARBA00022741"/>
    </source>
</evidence>
<dbReference type="EC" id="2.7.7.7" evidence="11"/>
<dbReference type="FunFam" id="1.20.272.10:FF:000003">
    <property type="entry name" value="DNA polymerase III subunit gamma/tau"/>
    <property type="match status" value="1"/>
</dbReference>
<accession>A0A4R6X7C7</accession>
<dbReference type="NCBIfam" id="NF004046">
    <property type="entry name" value="PRK05563.1"/>
    <property type="match status" value="1"/>
</dbReference>
<protein>
    <recommendedName>
        <fullName evidence="11">DNA polymerase III subunit gamma/tau</fullName>
        <ecNumber evidence="11">2.7.7.7</ecNumber>
    </recommendedName>
</protein>
<evidence type="ECO:0000313" key="14">
    <source>
        <dbReference type="EMBL" id="TDR14975.1"/>
    </source>
</evidence>
<keyword evidence="8 11" id="KW-0067">ATP-binding</keyword>
<comment type="similarity">
    <text evidence="1 11">Belongs to the DnaX/STICHEL family.</text>
</comment>
<evidence type="ECO:0000256" key="11">
    <source>
        <dbReference type="RuleBase" id="RU364063"/>
    </source>
</evidence>
<dbReference type="Gene3D" id="1.10.8.60">
    <property type="match status" value="1"/>
</dbReference>
<evidence type="ECO:0000256" key="9">
    <source>
        <dbReference type="ARBA" id="ARBA00022932"/>
    </source>
</evidence>
<dbReference type="InterPro" id="IPR050238">
    <property type="entry name" value="DNA_Rep/Repair_Clamp_Loader"/>
</dbReference>
<dbReference type="RefSeq" id="WP_133559612.1">
    <property type="nucleotide sequence ID" value="NZ_SNZA01000001.1"/>
</dbReference>
<keyword evidence="2 11" id="KW-0808">Transferase</keyword>
<dbReference type="CDD" id="cd18137">
    <property type="entry name" value="HLD_clamp_pol_III_gamma_tau"/>
    <property type="match status" value="1"/>
</dbReference>
<dbReference type="InterPro" id="IPR003593">
    <property type="entry name" value="AAA+_ATPase"/>
</dbReference>
<dbReference type="GO" id="GO:0046872">
    <property type="term" value="F:metal ion binding"/>
    <property type="evidence" value="ECO:0007669"/>
    <property type="project" value="UniProtKB-KW"/>
</dbReference>
<dbReference type="Pfam" id="PF12169">
    <property type="entry name" value="DNA_pol3_gamma3"/>
    <property type="match status" value="1"/>
</dbReference>
<gene>
    <name evidence="11" type="primary">dnaX</name>
    <name evidence="14" type="ORF">C8D85_0327</name>
</gene>
<dbReference type="Pfam" id="PF22608">
    <property type="entry name" value="DNAX_ATPase_lid"/>
    <property type="match status" value="1"/>
</dbReference>
<dbReference type="InterPro" id="IPR038249">
    <property type="entry name" value="PolIII_tau_V_sf"/>
</dbReference>
<dbReference type="SUPFAM" id="SSF48019">
    <property type="entry name" value="post-AAA+ oligomerization domain-like"/>
    <property type="match status" value="1"/>
</dbReference>
<organism evidence="14 15">
    <name type="scientific">Marinomonas communis</name>
    <dbReference type="NCBI Taxonomy" id="28254"/>
    <lineage>
        <taxon>Bacteria</taxon>
        <taxon>Pseudomonadati</taxon>
        <taxon>Pseudomonadota</taxon>
        <taxon>Gammaproteobacteria</taxon>
        <taxon>Oceanospirillales</taxon>
        <taxon>Oceanospirillaceae</taxon>
        <taxon>Marinomonas</taxon>
    </lineage>
</organism>
<evidence type="ECO:0000256" key="5">
    <source>
        <dbReference type="ARBA" id="ARBA00022723"/>
    </source>
</evidence>
<comment type="caution">
    <text evidence="14">The sequence shown here is derived from an EMBL/GenBank/DDBJ whole genome shotgun (WGS) entry which is preliminary data.</text>
</comment>
<feature type="compositionally biased region" description="Low complexity" evidence="12">
    <location>
        <begin position="422"/>
        <end position="435"/>
    </location>
</feature>
<dbReference type="InterPro" id="IPR027417">
    <property type="entry name" value="P-loop_NTPase"/>
</dbReference>
<evidence type="ECO:0000256" key="3">
    <source>
        <dbReference type="ARBA" id="ARBA00022695"/>
    </source>
</evidence>
<name>A0A4R6X7C7_9GAMM</name>
<dbReference type="Gene3D" id="3.30.300.150">
    <property type="entry name" value="DNA polymerase III, tau subunit, domain V"/>
    <property type="match status" value="1"/>
</dbReference>
<evidence type="ECO:0000259" key="13">
    <source>
        <dbReference type="SMART" id="SM00382"/>
    </source>
</evidence>
<dbReference type="FunFam" id="3.40.50.300:FF:000014">
    <property type="entry name" value="DNA polymerase III subunit gamma/tau"/>
    <property type="match status" value="1"/>
</dbReference>
<keyword evidence="6 11" id="KW-0547">Nucleotide-binding</keyword>